<keyword evidence="2" id="KW-0472">Membrane</keyword>
<evidence type="ECO:0000256" key="1">
    <source>
        <dbReference type="ARBA" id="ARBA00022676"/>
    </source>
</evidence>
<feature type="domain" description="Glycosyltransferase subfamily 4-like N-terminal" evidence="4">
    <location>
        <begin position="40"/>
        <end position="217"/>
    </location>
</feature>
<dbReference type="Gene3D" id="3.40.50.2000">
    <property type="entry name" value="Glycogen Phosphorylase B"/>
    <property type="match status" value="2"/>
</dbReference>
<dbReference type="PANTHER" id="PTHR45947">
    <property type="entry name" value="SULFOQUINOVOSYL TRANSFERASE SQD2"/>
    <property type="match status" value="1"/>
</dbReference>
<proteinExistence type="predicted"/>
<dbReference type="CDD" id="cd03814">
    <property type="entry name" value="GT4-like"/>
    <property type="match status" value="1"/>
</dbReference>
<accession>A0A8E2F4W5</accession>
<dbReference type="GO" id="GO:0016757">
    <property type="term" value="F:glycosyltransferase activity"/>
    <property type="evidence" value="ECO:0007669"/>
    <property type="project" value="UniProtKB-KW"/>
</dbReference>
<keyword evidence="6" id="KW-1185">Reference proteome</keyword>
<gene>
    <name evidence="5" type="ORF">AOQ84DRAFT_211648</name>
</gene>
<evidence type="ECO:0000313" key="6">
    <source>
        <dbReference type="Proteomes" id="UP000250140"/>
    </source>
</evidence>
<protein>
    <submittedName>
        <fullName evidence="5">Glycosyltransferase family 4 protein</fullName>
    </submittedName>
</protein>
<keyword evidence="2" id="KW-0812">Transmembrane</keyword>
<keyword evidence="1" id="KW-0328">Glycosyltransferase</keyword>
<evidence type="ECO:0000313" key="5">
    <source>
        <dbReference type="EMBL" id="OCL10630.1"/>
    </source>
</evidence>
<dbReference type="InterPro" id="IPR001296">
    <property type="entry name" value="Glyco_trans_1"/>
</dbReference>
<dbReference type="InterPro" id="IPR050194">
    <property type="entry name" value="Glycosyltransferase_grp1"/>
</dbReference>
<dbReference type="OrthoDB" id="512920at2759"/>
<keyword evidence="5" id="KW-0808">Transferase</keyword>
<evidence type="ECO:0000259" key="4">
    <source>
        <dbReference type="Pfam" id="PF13439"/>
    </source>
</evidence>
<organism evidence="5 6">
    <name type="scientific">Glonium stellatum</name>
    <dbReference type="NCBI Taxonomy" id="574774"/>
    <lineage>
        <taxon>Eukaryota</taxon>
        <taxon>Fungi</taxon>
        <taxon>Dikarya</taxon>
        <taxon>Ascomycota</taxon>
        <taxon>Pezizomycotina</taxon>
        <taxon>Dothideomycetes</taxon>
        <taxon>Pleosporomycetidae</taxon>
        <taxon>Gloniales</taxon>
        <taxon>Gloniaceae</taxon>
        <taxon>Glonium</taxon>
    </lineage>
</organism>
<sequence length="503" mass="55903">MASSIAPSQGQQAANASDILFPVELRGKHILLATESLGPVNGVSRTTRSLIHYLRENGVHVAIVAPKFKGRGLNPNSSDDPEVRVSGYPLPYNPDLTVAYPLRLDRIYERSFQPDLIYLASPASVGFQFLLQIRQLSSPPRVLLNFQTDLSAYSEIIFPRPMDHFAVWLLRAVQGFLFNHKAVHTIFYPSSGVREYLEKAGAPSNKLVHLGRGVDTSLFDPSCRDEEYRKEIAPNGELILACVGRLAPEKGFEYLAQVARRLEEKNLSFKLLIVGGNRNPSVEEDVRGFFRELRDRVVFTGFLEGKLLARAYASADIFVHCSITETFGLVVLEAMACGLPVVARDCGGPSEIVVDQKSGYLIQPEDLDGFVGCVENLMRDSGLRQELARTAREIACDTTWKKINNKVALQLADALNTPTPPRKPSPIRNWISSHLVTFASSAVVMLRLNAAVGLICFMWMIAVLPLLVHGNSIFPSNWFRFFTMPTFRSLGSAISNWLKLKAR</sequence>
<evidence type="ECO:0000259" key="3">
    <source>
        <dbReference type="Pfam" id="PF00534"/>
    </source>
</evidence>
<feature type="domain" description="Glycosyl transferase family 1" evidence="3">
    <location>
        <begin position="226"/>
        <end position="393"/>
    </location>
</feature>
<keyword evidence="2" id="KW-1133">Transmembrane helix</keyword>
<name>A0A8E2F4W5_9PEZI</name>
<dbReference type="EMBL" id="KV749200">
    <property type="protein sequence ID" value="OCL10630.1"/>
    <property type="molecule type" value="Genomic_DNA"/>
</dbReference>
<dbReference type="InterPro" id="IPR028098">
    <property type="entry name" value="Glyco_trans_4-like_N"/>
</dbReference>
<evidence type="ECO:0000256" key="2">
    <source>
        <dbReference type="SAM" id="Phobius"/>
    </source>
</evidence>
<reference evidence="5 6" key="1">
    <citation type="journal article" date="2016" name="Nat. Commun.">
        <title>Ectomycorrhizal ecology is imprinted in the genome of the dominant symbiotic fungus Cenococcum geophilum.</title>
        <authorList>
            <consortium name="DOE Joint Genome Institute"/>
            <person name="Peter M."/>
            <person name="Kohler A."/>
            <person name="Ohm R.A."/>
            <person name="Kuo A."/>
            <person name="Krutzmann J."/>
            <person name="Morin E."/>
            <person name="Arend M."/>
            <person name="Barry K.W."/>
            <person name="Binder M."/>
            <person name="Choi C."/>
            <person name="Clum A."/>
            <person name="Copeland A."/>
            <person name="Grisel N."/>
            <person name="Haridas S."/>
            <person name="Kipfer T."/>
            <person name="LaButti K."/>
            <person name="Lindquist E."/>
            <person name="Lipzen A."/>
            <person name="Maire R."/>
            <person name="Meier B."/>
            <person name="Mihaltcheva S."/>
            <person name="Molinier V."/>
            <person name="Murat C."/>
            <person name="Poggeler S."/>
            <person name="Quandt C.A."/>
            <person name="Sperisen C."/>
            <person name="Tritt A."/>
            <person name="Tisserant E."/>
            <person name="Crous P.W."/>
            <person name="Henrissat B."/>
            <person name="Nehls U."/>
            <person name="Egli S."/>
            <person name="Spatafora J.W."/>
            <person name="Grigoriev I.V."/>
            <person name="Martin F.M."/>
        </authorList>
    </citation>
    <scope>NUCLEOTIDE SEQUENCE [LARGE SCALE GENOMIC DNA]</scope>
    <source>
        <strain evidence="5 6">CBS 207.34</strain>
    </source>
</reference>
<dbReference type="AlphaFoldDB" id="A0A8E2F4W5"/>
<dbReference type="Pfam" id="PF13439">
    <property type="entry name" value="Glyco_transf_4"/>
    <property type="match status" value="1"/>
</dbReference>
<dbReference type="Proteomes" id="UP000250140">
    <property type="component" value="Unassembled WGS sequence"/>
</dbReference>
<dbReference type="Pfam" id="PF00534">
    <property type="entry name" value="Glycos_transf_1"/>
    <property type="match status" value="1"/>
</dbReference>
<dbReference type="PANTHER" id="PTHR45947:SF3">
    <property type="entry name" value="SULFOQUINOVOSYL TRANSFERASE SQD2"/>
    <property type="match status" value="1"/>
</dbReference>
<dbReference type="SUPFAM" id="SSF53756">
    <property type="entry name" value="UDP-Glycosyltransferase/glycogen phosphorylase"/>
    <property type="match status" value="1"/>
</dbReference>
<feature type="transmembrane region" description="Helical" evidence="2">
    <location>
        <begin position="448"/>
        <end position="467"/>
    </location>
</feature>